<evidence type="ECO:0000256" key="1">
    <source>
        <dbReference type="SAM" id="SignalP"/>
    </source>
</evidence>
<dbReference type="EMBL" id="CAAHFH010000002">
    <property type="protein sequence ID" value="VGO20711.1"/>
    <property type="molecule type" value="Genomic_DNA"/>
</dbReference>
<dbReference type="Pfam" id="PF07589">
    <property type="entry name" value="PEP-CTERM"/>
    <property type="match status" value="1"/>
</dbReference>
<evidence type="ECO:0000259" key="2">
    <source>
        <dbReference type="Pfam" id="PF07589"/>
    </source>
</evidence>
<dbReference type="Proteomes" id="UP000346198">
    <property type="component" value="Unassembled WGS sequence"/>
</dbReference>
<evidence type="ECO:0000313" key="4">
    <source>
        <dbReference type="Proteomes" id="UP000346198"/>
    </source>
</evidence>
<dbReference type="InterPro" id="IPR013424">
    <property type="entry name" value="Ice-binding_C"/>
</dbReference>
<evidence type="ECO:0000313" key="3">
    <source>
        <dbReference type="EMBL" id="VGO20711.1"/>
    </source>
</evidence>
<keyword evidence="1" id="KW-0732">Signal</keyword>
<feature type="signal peptide" evidence="1">
    <location>
        <begin position="1"/>
        <end position="20"/>
    </location>
</feature>
<reference evidence="3 4" key="1">
    <citation type="submission" date="2019-04" db="EMBL/GenBank/DDBJ databases">
        <authorList>
            <person name="Van Vliet M D."/>
        </authorList>
    </citation>
    <scope>NUCLEOTIDE SEQUENCE [LARGE SCALE GENOMIC DNA]</scope>
    <source>
        <strain evidence="3 4">F21</strain>
    </source>
</reference>
<dbReference type="RefSeq" id="WP_136062232.1">
    <property type="nucleotide sequence ID" value="NZ_CAAHFH010000002.1"/>
</dbReference>
<sequence>MKKGIAISLAMAMATTMTQALDNFDTVEAGNWTAAGVWPGDGQPDTNSNARLKHDVSINSVVGDTGGLQTGRGAETTLTINSGGFLKLLYGSATIGGNNRGHLVLNGGSLTTANGNVMNIGTKAGFGGSSVTVNSGGLTVDGAIKVGAQDWAILAINGGTVSAAGNLLVGAVGLAASSVDLLGGSLSVDGSLIFGNTTDTLNIENDAVMMLSGDDWADINAGIAAGNITWANGDMVDTAVGLKTWDNGSGSYLHTDFDGSDTTVWVNQTIPEPATLGLIGFAGAVALIIRRRFLI</sequence>
<protein>
    <recommendedName>
        <fullName evidence="2">Ice-binding protein C-terminal domain-containing protein</fullName>
    </recommendedName>
</protein>
<dbReference type="NCBIfam" id="TIGR02595">
    <property type="entry name" value="PEP_CTERM"/>
    <property type="match status" value="1"/>
</dbReference>
<dbReference type="AlphaFoldDB" id="A0A6C2UN53"/>
<organism evidence="3 4">
    <name type="scientific">Pontiella sulfatireligans</name>
    <dbReference type="NCBI Taxonomy" id="2750658"/>
    <lineage>
        <taxon>Bacteria</taxon>
        <taxon>Pseudomonadati</taxon>
        <taxon>Kiritimatiellota</taxon>
        <taxon>Kiritimatiellia</taxon>
        <taxon>Kiritimatiellales</taxon>
        <taxon>Pontiellaceae</taxon>
        <taxon>Pontiella</taxon>
    </lineage>
</organism>
<gene>
    <name evidence="3" type="ORF">SCARR_02778</name>
</gene>
<feature type="domain" description="Ice-binding protein C-terminal" evidence="2">
    <location>
        <begin position="269"/>
        <end position="292"/>
    </location>
</feature>
<proteinExistence type="predicted"/>
<name>A0A6C2UN53_9BACT</name>
<accession>A0A6C2UN53</accession>
<feature type="chain" id="PRO_5025483005" description="Ice-binding protein C-terminal domain-containing protein" evidence="1">
    <location>
        <begin position="21"/>
        <end position="295"/>
    </location>
</feature>
<keyword evidence="4" id="KW-1185">Reference proteome</keyword>